<accession>A0A2P5FZW9</accession>
<dbReference type="OrthoDB" id="1929681at2759"/>
<evidence type="ECO:0000256" key="5">
    <source>
        <dbReference type="PROSITE-ProRule" id="PRU01251"/>
    </source>
</evidence>
<dbReference type="InterPro" id="IPR058680">
    <property type="entry name" value="NBD_SMAX1-like"/>
</dbReference>
<comment type="similarity">
    <text evidence="1">Belongs to the ClpA/ClpB family.</text>
</comment>
<dbReference type="SUPFAM" id="SSF81923">
    <property type="entry name" value="Double Clp-N motif"/>
    <property type="match status" value="1"/>
</dbReference>
<dbReference type="AlphaFoldDB" id="A0A2P5FZW9"/>
<keyword evidence="9" id="KW-1185">Reference proteome</keyword>
<dbReference type="Pfam" id="PF07724">
    <property type="entry name" value="AAA_2"/>
    <property type="match status" value="1"/>
</dbReference>
<feature type="region of interest" description="Disordered" evidence="6">
    <location>
        <begin position="473"/>
        <end position="495"/>
    </location>
</feature>
<name>A0A2P5FZW9_TREOI</name>
<dbReference type="PROSITE" id="PS51903">
    <property type="entry name" value="CLP_R"/>
    <property type="match status" value="1"/>
</dbReference>
<sequence length="1076" mass="116407">MRAGLSTIQQTLTPEAASVLNHSIAEAGRRNHGQTTPLHVAATLLASPSGFLRQACIKSHPNSSHPLQCRALELCFSVALERLPTAQNMSPGMEPPISNALMAALKRAQAHQRRGCPEQQQQPLLAVKVELEQLIISILDDPSVSRVMREASFSSPAVKATIEQSLNSSAAAAAVAATANSAPIGLGFRPGAGTVAPPSRNLYLNPRLQQQGSAAQSGQQRGEEVKRVLDILVRAKKRNPVLVGDSEPEAVMKELLKRIENGQLGEGSLRDVEVIHLEKELSPDRTQILGKMKELTGLVENRIAKSNGGGVILNLGDLKWLVEQPPVSLGGVQSPGTAQQQVVSEAGRAAVAEMGKLLAMFGDGGPGRLWLIGTATCETYLRCQVYHPSMENDWDLQAVPIAARAPVPGLFPRLGTNGILSSSVESLSPLKGFPTTKLGPPRRLSENLDPSRRTSCCPQCSTSYEQELSKLIAKESGKSSSSDVKSEGNDRPALPQWLQNAKTVDQTQTKDQELVLKQKTQELQKKWNETCLNLHPSFHHHQTFCSERIAPMTPTPTPSAPALSMTGLYNPNLLGRQPFRPKLQMNKSLGETLQLNTNPVVVSSQPPSEKTISPPGSPVRTELVLGQTKVNETSPEQTHKERIKDLIGCISSEQQNKFIEIIRRDDKIPCKLDADSFKRISKGLAEKVWWQPEAAVSVAATMTECKLGNGKRRGAGSKGDTWLLFIGPDRVGKKKMAAALSELVSGSTPVMILLGSRRRDGESDMSFRGKTVVDRIAEAVRRNPFSVIVLEDINEADMLVRGSIKRAMERGRLADSHGREISLGNVVFILTADWLPENLKYLSNGESVNDEKLAGIARKAWQLRLSVSGKSAKRRAHWLNDDQRPTKPRKEAGGLAFDLNELAASDVVEEDKADGSHNSSDLTVDHEDECGLINHHRSALLGVASSMPRELLEAVDDAIVFKAADSHAMRSGITSSIAKRFSAVLGDGISLEVDEDAAEKILSGIWVGRTSLEEWTEKVLVPSFDELKLSLSGTPAADESMVVRLEADCVSDRGGGGGGGREDWLPVGVKVVVADA</sequence>
<dbReference type="SUPFAM" id="SSF52540">
    <property type="entry name" value="P-loop containing nucleoside triphosphate hydrolases"/>
    <property type="match status" value="1"/>
</dbReference>
<feature type="compositionally biased region" description="Basic and acidic residues" evidence="6">
    <location>
        <begin position="443"/>
        <end position="452"/>
    </location>
</feature>
<dbReference type="InParanoid" id="A0A2P5FZW9"/>
<proteinExistence type="inferred from homology"/>
<dbReference type="InterPro" id="IPR027417">
    <property type="entry name" value="P-loop_NTPase"/>
</dbReference>
<dbReference type="PANTHER" id="PTHR43572">
    <property type="entry name" value="CHAPERONE PROTEIN CLPD, CHLOROPLASTIC"/>
    <property type="match status" value="1"/>
</dbReference>
<dbReference type="InterPro" id="IPR003959">
    <property type="entry name" value="ATPase_AAA_core"/>
</dbReference>
<evidence type="ECO:0000256" key="6">
    <source>
        <dbReference type="SAM" id="MobiDB-lite"/>
    </source>
</evidence>
<dbReference type="InterPro" id="IPR004176">
    <property type="entry name" value="Clp_R_N"/>
</dbReference>
<evidence type="ECO:0000256" key="2">
    <source>
        <dbReference type="ARBA" id="ARBA00022737"/>
    </source>
</evidence>
<dbReference type="Gene3D" id="3.40.50.300">
    <property type="entry name" value="P-loop containing nucleotide triphosphate hydrolases"/>
    <property type="match status" value="2"/>
</dbReference>
<dbReference type="GO" id="GO:0005524">
    <property type="term" value="F:ATP binding"/>
    <property type="evidence" value="ECO:0007669"/>
    <property type="project" value="InterPro"/>
</dbReference>
<dbReference type="InterPro" id="IPR036628">
    <property type="entry name" value="Clp_N_dom_sf"/>
</dbReference>
<dbReference type="InterPro" id="IPR051650">
    <property type="entry name" value="SL_signaling_regulator"/>
</dbReference>
<evidence type="ECO:0000313" key="9">
    <source>
        <dbReference type="Proteomes" id="UP000237000"/>
    </source>
</evidence>
<keyword evidence="3" id="KW-0805">Transcription regulation</keyword>
<comment type="caution">
    <text evidence="8">The sequence shown here is derived from an EMBL/GenBank/DDBJ whole genome shotgun (WGS) entry which is preliminary data.</text>
</comment>
<keyword evidence="4" id="KW-0804">Transcription</keyword>
<feature type="domain" description="Clp R" evidence="7">
    <location>
        <begin position="8"/>
        <end position="169"/>
    </location>
</feature>
<organism evidence="8 9">
    <name type="scientific">Trema orientale</name>
    <name type="common">Charcoal tree</name>
    <name type="synonym">Celtis orientalis</name>
    <dbReference type="NCBI Taxonomy" id="63057"/>
    <lineage>
        <taxon>Eukaryota</taxon>
        <taxon>Viridiplantae</taxon>
        <taxon>Streptophyta</taxon>
        <taxon>Embryophyta</taxon>
        <taxon>Tracheophyta</taxon>
        <taxon>Spermatophyta</taxon>
        <taxon>Magnoliopsida</taxon>
        <taxon>eudicotyledons</taxon>
        <taxon>Gunneridae</taxon>
        <taxon>Pentapetalae</taxon>
        <taxon>rosids</taxon>
        <taxon>fabids</taxon>
        <taxon>Rosales</taxon>
        <taxon>Cannabaceae</taxon>
        <taxon>Trema</taxon>
    </lineage>
</organism>
<keyword evidence="2 5" id="KW-0677">Repeat</keyword>
<evidence type="ECO:0000256" key="1">
    <source>
        <dbReference type="ARBA" id="ARBA00008675"/>
    </source>
</evidence>
<evidence type="ECO:0000256" key="4">
    <source>
        <dbReference type="ARBA" id="ARBA00023163"/>
    </source>
</evidence>
<dbReference type="Gene3D" id="1.10.1780.10">
    <property type="entry name" value="Clp, N-terminal domain"/>
    <property type="match status" value="1"/>
</dbReference>
<dbReference type="EMBL" id="JXTC01000002">
    <property type="protein sequence ID" value="POO03322.1"/>
    <property type="molecule type" value="Genomic_DNA"/>
</dbReference>
<dbReference type="Pfam" id="PF26587">
    <property type="entry name" value="AAA_lid_SMAX1"/>
    <property type="match status" value="1"/>
</dbReference>
<protein>
    <submittedName>
        <fullName evidence="8">Butenolide signaling repressing protein-like</fullName>
    </submittedName>
</protein>
<dbReference type="STRING" id="63057.A0A2P5FZW9"/>
<feature type="region of interest" description="Disordered" evidence="6">
    <location>
        <begin position="430"/>
        <end position="459"/>
    </location>
</feature>
<dbReference type="InterPro" id="IPR058954">
    <property type="entry name" value="AAA_lid_SMAX1"/>
</dbReference>
<dbReference type="GO" id="GO:0016887">
    <property type="term" value="F:ATP hydrolysis activity"/>
    <property type="evidence" value="ECO:0007669"/>
    <property type="project" value="InterPro"/>
</dbReference>
<evidence type="ECO:0000259" key="7">
    <source>
        <dbReference type="PROSITE" id="PS51903"/>
    </source>
</evidence>
<dbReference type="CDD" id="cd19499">
    <property type="entry name" value="RecA-like_ClpB_Hsp104-like"/>
    <property type="match status" value="1"/>
</dbReference>
<dbReference type="Proteomes" id="UP000237000">
    <property type="component" value="Unassembled WGS sequence"/>
</dbReference>
<dbReference type="PANTHER" id="PTHR43572:SF13">
    <property type="entry name" value="PROTEIN SUPPRESSOR OF MAX2 1"/>
    <property type="match status" value="1"/>
</dbReference>
<dbReference type="FunCoup" id="A0A2P5FZW9">
    <property type="interactions" value="1014"/>
</dbReference>
<dbReference type="Pfam" id="PF02861">
    <property type="entry name" value="Clp_N"/>
    <property type="match status" value="1"/>
</dbReference>
<gene>
    <name evidence="8" type="primary">TorSMXL2</name>
    <name evidence="8" type="ORF">TorRG33x02_005270</name>
</gene>
<reference evidence="9" key="1">
    <citation type="submission" date="2016-06" db="EMBL/GenBank/DDBJ databases">
        <title>Parallel loss of symbiosis genes in relatives of nitrogen-fixing non-legume Parasponia.</title>
        <authorList>
            <person name="Van Velzen R."/>
            <person name="Holmer R."/>
            <person name="Bu F."/>
            <person name="Rutten L."/>
            <person name="Van Zeijl A."/>
            <person name="Liu W."/>
            <person name="Santuari L."/>
            <person name="Cao Q."/>
            <person name="Sharma T."/>
            <person name="Shen D."/>
            <person name="Roswanjaya Y."/>
            <person name="Wardhani T."/>
            <person name="Kalhor M.S."/>
            <person name="Jansen J."/>
            <person name="Van den Hoogen J."/>
            <person name="Gungor B."/>
            <person name="Hartog M."/>
            <person name="Hontelez J."/>
            <person name="Verver J."/>
            <person name="Yang W.-C."/>
            <person name="Schijlen E."/>
            <person name="Repin R."/>
            <person name="Schilthuizen M."/>
            <person name="Schranz E."/>
            <person name="Heidstra R."/>
            <person name="Miyata K."/>
            <person name="Fedorova E."/>
            <person name="Kohlen W."/>
            <person name="Bisseling T."/>
            <person name="Smit S."/>
            <person name="Geurts R."/>
        </authorList>
    </citation>
    <scope>NUCLEOTIDE SEQUENCE [LARGE SCALE GENOMIC DNA]</scope>
    <source>
        <strain evidence="9">cv. RG33-2</strain>
    </source>
</reference>
<dbReference type="FunFam" id="1.10.1780.10:FF:000005">
    <property type="entry name" value="protein SUPPRESSOR OF MAX2 1"/>
    <property type="match status" value="1"/>
</dbReference>
<dbReference type="Pfam" id="PF23569">
    <property type="entry name" value="NBD_SMAX1"/>
    <property type="match status" value="1"/>
</dbReference>
<evidence type="ECO:0000256" key="3">
    <source>
        <dbReference type="ARBA" id="ARBA00023015"/>
    </source>
</evidence>
<evidence type="ECO:0000313" key="8">
    <source>
        <dbReference type="EMBL" id="POO03322.1"/>
    </source>
</evidence>